<feature type="compositionally biased region" description="Basic and acidic residues" evidence="8">
    <location>
        <begin position="877"/>
        <end position="903"/>
    </location>
</feature>
<evidence type="ECO:0000313" key="11">
    <source>
        <dbReference type="WBParaSite" id="HCON_00053290-00001"/>
    </source>
</evidence>
<dbReference type="OrthoDB" id="5876630at2759"/>
<evidence type="ECO:0000256" key="2">
    <source>
        <dbReference type="ARBA" id="ARBA00022448"/>
    </source>
</evidence>
<comment type="subcellular location">
    <subcellularLocation>
        <location evidence="1">Membrane</location>
        <topology evidence="1">Multi-pass membrane protein</topology>
    </subcellularLocation>
</comment>
<feature type="transmembrane region" description="Helical" evidence="9">
    <location>
        <begin position="775"/>
        <end position="799"/>
    </location>
</feature>
<proteinExistence type="predicted"/>
<keyword evidence="5 9" id="KW-1133">Transmembrane helix</keyword>
<keyword evidence="10" id="KW-1185">Reference proteome</keyword>
<keyword evidence="4" id="KW-0769">Symport</keyword>
<feature type="compositionally biased region" description="Basic residues" evidence="8">
    <location>
        <begin position="860"/>
        <end position="876"/>
    </location>
</feature>
<protein>
    <submittedName>
        <fullName evidence="11">Transmembrane protein</fullName>
    </submittedName>
</protein>
<dbReference type="OMA" id="YMAATIS"/>
<feature type="transmembrane region" description="Helical" evidence="9">
    <location>
        <begin position="303"/>
        <end position="321"/>
    </location>
</feature>
<reference evidence="11" key="1">
    <citation type="submission" date="2020-12" db="UniProtKB">
        <authorList>
            <consortium name="WormBaseParasite"/>
        </authorList>
    </citation>
    <scope>IDENTIFICATION</scope>
    <source>
        <strain evidence="11">MHco3</strain>
    </source>
</reference>
<feature type="region of interest" description="Disordered" evidence="8">
    <location>
        <begin position="851"/>
        <end position="929"/>
    </location>
</feature>
<feature type="region of interest" description="Disordered" evidence="8">
    <location>
        <begin position="1"/>
        <end position="235"/>
    </location>
</feature>
<feature type="disulfide bond" evidence="7">
    <location>
        <begin position="433"/>
        <end position="442"/>
    </location>
</feature>
<evidence type="ECO:0000256" key="4">
    <source>
        <dbReference type="ARBA" id="ARBA00022847"/>
    </source>
</evidence>
<evidence type="ECO:0000256" key="1">
    <source>
        <dbReference type="ARBA" id="ARBA00004141"/>
    </source>
</evidence>
<feature type="compositionally biased region" description="Basic residues" evidence="8">
    <location>
        <begin position="117"/>
        <end position="127"/>
    </location>
</feature>
<feature type="compositionally biased region" description="Basic and acidic residues" evidence="8">
    <location>
        <begin position="1"/>
        <end position="20"/>
    </location>
</feature>
<keyword evidence="2" id="KW-0813">Transport</keyword>
<evidence type="ECO:0000256" key="3">
    <source>
        <dbReference type="ARBA" id="ARBA00022692"/>
    </source>
</evidence>
<accession>A0A7I4Y539</accession>
<keyword evidence="3 9" id="KW-0812">Transmembrane</keyword>
<dbReference type="PANTHER" id="PTHR11616:SF240">
    <property type="entry name" value="BLOATED TUBULES, ISOFORM B-RELATED"/>
    <property type="match status" value="1"/>
</dbReference>
<organism evidence="10 11">
    <name type="scientific">Haemonchus contortus</name>
    <name type="common">Barber pole worm</name>
    <dbReference type="NCBI Taxonomy" id="6289"/>
    <lineage>
        <taxon>Eukaryota</taxon>
        <taxon>Metazoa</taxon>
        <taxon>Ecdysozoa</taxon>
        <taxon>Nematoda</taxon>
        <taxon>Chromadorea</taxon>
        <taxon>Rhabditida</taxon>
        <taxon>Rhabditina</taxon>
        <taxon>Rhabditomorpha</taxon>
        <taxon>Strongyloidea</taxon>
        <taxon>Trichostrongylidae</taxon>
        <taxon>Haemonchus</taxon>
    </lineage>
</organism>
<sequence>MEEPHEEQHSKEMTGSHEKVAGVTPSGEGVAGVTPSGERVAQPDGEQQARPTESKEGVAGPVESNEALQEKTALESFSSPPHSAEPAVMDIVLRYDEQPTMRGEVVMVKPKSTVSPKHAKAKPRKHRDTSMDTVFENAGDETKEEDEKKKKGEKKQAPQKVSVELVEKEDDGAYENLPTPPSEKERKLKKAEEERKKQLKKQKEEEIVEQKTAETEHKRRKREPTSKEKRKHIPVERTSSADSIFEMGTQMQTMKEDMDQFYNDDELATGVDYETELLSPGTGPSQIATRRAIRKIKRLQKESYVRTAIDIFSILCLLPLMNEMWILPVEAVINGGLAFIVAYVIILVLFVHPTLFLVLFVSQCTQRGLVNVFHLYGRVCRGFGYGYVVLIFMAQMSIFHQGQLIIKHGTVVYNDSLSIGICSENFVKNWHECSSLFLDTHCRAAKMNSNFYAEGFCWNRPMKSSSINNSAYSYVRYITEERGGNGIDFPMLGRSAALLAVVTLLAINGPSLLIALLAILAVVFVIMAILDNVHIFNSGAFAKLNALTDFRLLGDPEVWIIAFRLAFSASGLGEVTVFCMSSFRNPRGNCFTTATGVIIGKILIAFLGVLSLTGHLSLLQPFRPEITRDISFFHRDLMFYPGLMAEVYSMFKNYSNQLFDHAEWMLIYHITTSFAAFFMILAIARKQGANKYVERAIFVAAYAIVCMFYFLIMSLEGLRTFATSHRTLVLTCSLYLYMAATISILTFGYGIAEHHRDIREVFRQKYKNFMAVREGCHVVLYSLILLALVIIQIYDLIVIVSLEQEKIDLLISQNKTNDVIQECFSIVLALVPILLPVFFFFYAWFRKKGKPKASSDAQKPTRRRPKDKKTGKKKSSDKKTDEHSGDRGSDSLDEDFKKDEPKMSRARLSTDASTGSGSKEGGHTRQKNS</sequence>
<dbReference type="Pfam" id="PF00209">
    <property type="entry name" value="SNF"/>
    <property type="match status" value="1"/>
</dbReference>
<evidence type="ECO:0000256" key="8">
    <source>
        <dbReference type="SAM" id="MobiDB-lite"/>
    </source>
</evidence>
<feature type="transmembrane region" description="Helical" evidence="9">
    <location>
        <begin position="696"/>
        <end position="715"/>
    </location>
</feature>
<dbReference type="WBParaSite" id="HCON_00053290-00001">
    <property type="protein sequence ID" value="HCON_00053290-00001"/>
    <property type="gene ID" value="HCON_00053290"/>
</dbReference>
<dbReference type="GO" id="GO:0005886">
    <property type="term" value="C:plasma membrane"/>
    <property type="evidence" value="ECO:0007669"/>
    <property type="project" value="TreeGrafter"/>
</dbReference>
<feature type="transmembrane region" description="Helical" evidence="9">
    <location>
        <begin position="497"/>
        <end position="530"/>
    </location>
</feature>
<dbReference type="Proteomes" id="UP000025227">
    <property type="component" value="Unplaced"/>
</dbReference>
<feature type="compositionally biased region" description="Basic and acidic residues" evidence="8">
    <location>
        <begin position="145"/>
        <end position="156"/>
    </location>
</feature>
<dbReference type="InterPro" id="IPR000175">
    <property type="entry name" value="Na/ntran_symport"/>
</dbReference>
<dbReference type="PROSITE" id="PS50267">
    <property type="entry name" value="NA_NEUROTRAN_SYMP_3"/>
    <property type="match status" value="1"/>
</dbReference>
<dbReference type="SUPFAM" id="SSF161070">
    <property type="entry name" value="SNF-like"/>
    <property type="match status" value="1"/>
</dbReference>
<evidence type="ECO:0000256" key="9">
    <source>
        <dbReference type="SAM" id="Phobius"/>
    </source>
</evidence>
<evidence type="ECO:0000256" key="6">
    <source>
        <dbReference type="ARBA" id="ARBA00023136"/>
    </source>
</evidence>
<feature type="transmembrane region" description="Helical" evidence="9">
    <location>
        <begin position="819"/>
        <end position="845"/>
    </location>
</feature>
<keyword evidence="7" id="KW-1015">Disulfide bond</keyword>
<evidence type="ECO:0000313" key="10">
    <source>
        <dbReference type="Proteomes" id="UP000025227"/>
    </source>
</evidence>
<dbReference type="PANTHER" id="PTHR11616">
    <property type="entry name" value="SODIUM/CHLORIDE DEPENDENT TRANSPORTER"/>
    <property type="match status" value="1"/>
</dbReference>
<keyword evidence="6 9" id="KW-0472">Membrane</keyword>
<dbReference type="AlphaFoldDB" id="A0A7I4Y539"/>
<feature type="compositionally biased region" description="Basic and acidic residues" evidence="8">
    <location>
        <begin position="182"/>
        <end position="227"/>
    </location>
</feature>
<name>A0A7I4Y539_HAECO</name>
<evidence type="ECO:0000256" key="7">
    <source>
        <dbReference type="PIRSR" id="PIRSR600175-2"/>
    </source>
</evidence>
<dbReference type="GO" id="GO:0006865">
    <property type="term" value="P:amino acid transport"/>
    <property type="evidence" value="ECO:0007669"/>
    <property type="project" value="TreeGrafter"/>
</dbReference>
<feature type="transmembrane region" description="Helical" evidence="9">
    <location>
        <begin position="735"/>
        <end position="754"/>
    </location>
</feature>
<feature type="transmembrane region" description="Helical" evidence="9">
    <location>
        <begin position="558"/>
        <end position="579"/>
    </location>
</feature>
<feature type="transmembrane region" description="Helical" evidence="9">
    <location>
        <begin position="591"/>
        <end position="612"/>
    </location>
</feature>
<dbReference type="InterPro" id="IPR037272">
    <property type="entry name" value="SNS_sf"/>
</dbReference>
<dbReference type="GO" id="GO:0015293">
    <property type="term" value="F:symporter activity"/>
    <property type="evidence" value="ECO:0007669"/>
    <property type="project" value="UniProtKB-KW"/>
</dbReference>
<dbReference type="GO" id="GO:0035725">
    <property type="term" value="P:sodium ion transmembrane transport"/>
    <property type="evidence" value="ECO:0007669"/>
    <property type="project" value="TreeGrafter"/>
</dbReference>
<feature type="transmembrane region" description="Helical" evidence="9">
    <location>
        <begin position="666"/>
        <end position="684"/>
    </location>
</feature>
<evidence type="ECO:0000256" key="5">
    <source>
        <dbReference type="ARBA" id="ARBA00022989"/>
    </source>
</evidence>
<feature type="transmembrane region" description="Helical" evidence="9">
    <location>
        <begin position="333"/>
        <end position="361"/>
    </location>
</feature>